<reference evidence="1 2" key="1">
    <citation type="submission" date="2022-07" db="EMBL/GenBank/DDBJ databases">
        <title>Methylomonas rivi sp. nov., Methylomonas rosea sp. nov., Methylomonas aureus sp. nov. and Methylomonas subterranea sp. nov., four novel methanotrophs isolated from a freshwater creek and the deep terrestrial subsurface.</title>
        <authorList>
            <person name="Abin C."/>
            <person name="Sankaranarayanan K."/>
            <person name="Garner C."/>
            <person name="Sindelar R."/>
            <person name="Kotary K."/>
            <person name="Garner R."/>
            <person name="Barclay S."/>
            <person name="Lawson P."/>
            <person name="Krumholz L."/>
        </authorList>
    </citation>
    <scope>NUCLEOTIDE SEQUENCE [LARGE SCALE GENOMIC DNA]</scope>
    <source>
        <strain evidence="1 2">WSC-6</strain>
    </source>
</reference>
<dbReference type="InterPro" id="IPR011335">
    <property type="entry name" value="Restrct_endonuc-II-like"/>
</dbReference>
<dbReference type="RefSeq" id="WP_256616643.1">
    <property type="nucleotide sequence ID" value="NZ_JANIBK010000136.1"/>
</dbReference>
<name>A0ABT1UA44_9GAMM</name>
<dbReference type="InterPro" id="IPR011856">
    <property type="entry name" value="tRNA_endonuc-like_dom_sf"/>
</dbReference>
<dbReference type="Gene3D" id="3.40.1350.10">
    <property type="match status" value="1"/>
</dbReference>
<sequence>MAILRCNSCAYLREIANEHIGKSVKCPVCEQTAVIHDSVAFIKKLIEKYGVLLAKYRNLEQSASQESEAAPAMNFPGKIEDLDLHNTAVMGNSKQYQPIVNWFERKNVQIEVNHEALDTQGFYDEIAVELGDNIDVLQEVLDKIRKTQRNNYTSVTLNLSNYSQNQIKTMTAFCKNLYDFSFVAKYFYDKNEKRARLTLQTAPAIVSFFNGEWLEWYVFMKLLKQCYENNGLFSCLRNFNIQFANEDKYEVDVFFLLNSRIPVFIECKSGEFRSYIEKYNKMRRRLDIDKDNFLLLVFGISDEQVLGLTKMYDITFVNEKTFIPHVASLVSK</sequence>
<evidence type="ECO:0008006" key="3">
    <source>
        <dbReference type="Google" id="ProtNLM"/>
    </source>
</evidence>
<organism evidence="1 2">
    <name type="scientific">Methylomonas rivi</name>
    <dbReference type="NCBI Taxonomy" id="2952226"/>
    <lineage>
        <taxon>Bacteria</taxon>
        <taxon>Pseudomonadati</taxon>
        <taxon>Pseudomonadota</taxon>
        <taxon>Gammaproteobacteria</taxon>
        <taxon>Methylococcales</taxon>
        <taxon>Methylococcaceae</taxon>
        <taxon>Methylomonas</taxon>
    </lineage>
</organism>
<dbReference type="Proteomes" id="UP001524586">
    <property type="component" value="Unassembled WGS sequence"/>
</dbReference>
<dbReference type="EMBL" id="JANIBK010000136">
    <property type="protein sequence ID" value="MCQ8130220.1"/>
    <property type="molecule type" value="Genomic_DNA"/>
</dbReference>
<comment type="caution">
    <text evidence="1">The sequence shown here is derived from an EMBL/GenBank/DDBJ whole genome shotgun (WGS) entry which is preliminary data.</text>
</comment>
<evidence type="ECO:0000313" key="1">
    <source>
        <dbReference type="EMBL" id="MCQ8130220.1"/>
    </source>
</evidence>
<keyword evidence="2" id="KW-1185">Reference proteome</keyword>
<protein>
    <recommendedName>
        <fullName evidence="3">DUF1887 family protein</fullName>
    </recommendedName>
</protein>
<gene>
    <name evidence="1" type="ORF">NP596_17310</name>
</gene>
<evidence type="ECO:0000313" key="2">
    <source>
        <dbReference type="Proteomes" id="UP001524586"/>
    </source>
</evidence>
<proteinExistence type="predicted"/>
<accession>A0ABT1UA44</accession>
<dbReference type="SUPFAM" id="SSF52980">
    <property type="entry name" value="Restriction endonuclease-like"/>
    <property type="match status" value="1"/>
</dbReference>